<gene>
    <name evidence="1" type="ORF">DWV56_03055</name>
</gene>
<accession>A0A413CXC8</accession>
<protein>
    <submittedName>
        <fullName evidence="1">Uncharacterized protein</fullName>
    </submittedName>
</protein>
<evidence type="ECO:0000313" key="2">
    <source>
        <dbReference type="Proteomes" id="UP000284651"/>
    </source>
</evidence>
<evidence type="ECO:0000313" key="1">
    <source>
        <dbReference type="EMBL" id="RGW76115.1"/>
    </source>
</evidence>
<organism evidence="1 2">
    <name type="scientific">Holdemanella biformis</name>
    <dbReference type="NCBI Taxonomy" id="1735"/>
    <lineage>
        <taxon>Bacteria</taxon>
        <taxon>Bacillati</taxon>
        <taxon>Bacillota</taxon>
        <taxon>Erysipelotrichia</taxon>
        <taxon>Erysipelotrichales</taxon>
        <taxon>Erysipelotrichaceae</taxon>
        <taxon>Holdemanella</taxon>
    </lineage>
</organism>
<comment type="caution">
    <text evidence="1">The sequence shown here is derived from an EMBL/GenBank/DDBJ whole genome shotgun (WGS) entry which is preliminary data.</text>
</comment>
<dbReference type="Proteomes" id="UP000284651">
    <property type="component" value="Unassembled WGS sequence"/>
</dbReference>
<sequence>MSKEMKVVVYRNSETENEVEYSLIYEGTASITENTTAREVFEPLEIDVPLLVHLCAINKFLDVLLF</sequence>
<dbReference type="RefSeq" id="WP_118356848.1">
    <property type="nucleotide sequence ID" value="NZ_QSAT01000006.1"/>
</dbReference>
<reference evidence="1 2" key="1">
    <citation type="submission" date="2018-08" db="EMBL/GenBank/DDBJ databases">
        <title>A genome reference for cultivated species of the human gut microbiota.</title>
        <authorList>
            <person name="Zou Y."/>
            <person name="Xue W."/>
            <person name="Luo G."/>
        </authorList>
    </citation>
    <scope>NUCLEOTIDE SEQUENCE [LARGE SCALE GENOMIC DNA]</scope>
    <source>
        <strain evidence="1 2">AF10-31</strain>
    </source>
</reference>
<dbReference type="AlphaFoldDB" id="A0A413CXC8"/>
<name>A0A413CXC8_9FIRM</name>
<proteinExistence type="predicted"/>
<dbReference type="EMBL" id="QSAT01000006">
    <property type="protein sequence ID" value="RGW76115.1"/>
    <property type="molecule type" value="Genomic_DNA"/>
</dbReference>